<evidence type="ECO:0000313" key="1">
    <source>
        <dbReference type="EMBL" id="GFY69034.1"/>
    </source>
</evidence>
<dbReference type="AlphaFoldDB" id="A0A8X7CEG0"/>
<name>A0A8X7CEG0_9ARAC</name>
<comment type="caution">
    <text evidence="1">The sequence shown here is derived from an EMBL/GenBank/DDBJ whole genome shotgun (WGS) entry which is preliminary data.</text>
</comment>
<protein>
    <submittedName>
        <fullName evidence="1">Uncharacterized protein</fullName>
    </submittedName>
</protein>
<sequence length="319" mass="33571">MSEVVDSGTVELNTVESGTTDPGFVEIGSVEPDFIDLNVMKSETEIGNTVSGIVEPRDVDFRTVLRPRVVNPAVETGIIFCVVKLSVVLFCVVGPSLVPFCFDELGVDIGEFAVVDIPAVHLEIVDISVVELGNVGISVVEPDVGISVVEPDVVIFGDVEPDAVGNFVEETGAEDIPVFESELGAVTFAVVKPGVVIIPAVEPCVVRTSSEVDDISAAEAGIFDTIFVEPGVGIFVVELNAVDMIDLRPSVLGVAVVELSFEGISVLVPGFADITRVELDVVAFSVAEPGAVIFDVVTFAVEPDFVETSAEEPGFGIQF</sequence>
<organism evidence="1 2">
    <name type="scientific">Trichonephila inaurata madagascariensis</name>
    <dbReference type="NCBI Taxonomy" id="2747483"/>
    <lineage>
        <taxon>Eukaryota</taxon>
        <taxon>Metazoa</taxon>
        <taxon>Ecdysozoa</taxon>
        <taxon>Arthropoda</taxon>
        <taxon>Chelicerata</taxon>
        <taxon>Arachnida</taxon>
        <taxon>Araneae</taxon>
        <taxon>Araneomorphae</taxon>
        <taxon>Entelegynae</taxon>
        <taxon>Araneoidea</taxon>
        <taxon>Nephilidae</taxon>
        <taxon>Trichonephila</taxon>
        <taxon>Trichonephila inaurata</taxon>
    </lineage>
</organism>
<reference evidence="1" key="1">
    <citation type="submission" date="2020-08" db="EMBL/GenBank/DDBJ databases">
        <title>Multicomponent nature underlies the extraordinary mechanical properties of spider dragline silk.</title>
        <authorList>
            <person name="Kono N."/>
            <person name="Nakamura H."/>
            <person name="Mori M."/>
            <person name="Yoshida Y."/>
            <person name="Ohtoshi R."/>
            <person name="Malay A.D."/>
            <person name="Moran D.A.P."/>
            <person name="Tomita M."/>
            <person name="Numata K."/>
            <person name="Arakawa K."/>
        </authorList>
    </citation>
    <scope>NUCLEOTIDE SEQUENCE</scope>
</reference>
<evidence type="ECO:0000313" key="2">
    <source>
        <dbReference type="Proteomes" id="UP000886998"/>
    </source>
</evidence>
<accession>A0A8X7CEG0</accession>
<dbReference type="EMBL" id="BMAV01017409">
    <property type="protein sequence ID" value="GFY69034.1"/>
    <property type="molecule type" value="Genomic_DNA"/>
</dbReference>
<gene>
    <name evidence="1" type="ORF">TNIN_154171</name>
</gene>
<proteinExistence type="predicted"/>
<dbReference type="Proteomes" id="UP000886998">
    <property type="component" value="Unassembled WGS sequence"/>
</dbReference>
<keyword evidence="2" id="KW-1185">Reference proteome</keyword>